<comment type="subcellular location">
    <subcellularLocation>
        <location evidence="1 7">Cell membrane</location>
        <topology evidence="1 7">Multi-pass membrane protein</topology>
    </subcellularLocation>
</comment>
<gene>
    <name evidence="9" type="ORF">C8E03_11576</name>
    <name evidence="10" type="ORF">CG710_013370</name>
</gene>
<dbReference type="Pfam" id="PF19300">
    <property type="entry name" value="BPD_transp_1_N"/>
    <property type="match status" value="1"/>
</dbReference>
<dbReference type="RefSeq" id="WP_094377940.1">
    <property type="nucleotide sequence ID" value="NZ_NOKA02000030.1"/>
</dbReference>
<keyword evidence="11" id="KW-1185">Reference proteome</keyword>
<dbReference type="Proteomes" id="UP000247523">
    <property type="component" value="Unassembled WGS sequence"/>
</dbReference>
<evidence type="ECO:0000256" key="1">
    <source>
        <dbReference type="ARBA" id="ARBA00004651"/>
    </source>
</evidence>
<name>A0A255ICG8_9FIRM</name>
<keyword evidence="3" id="KW-1003">Cell membrane</keyword>
<comment type="caution">
    <text evidence="9">The sequence shown here is derived from an EMBL/GenBank/DDBJ whole genome shotgun (WGS) entry which is preliminary data.</text>
</comment>
<dbReference type="InterPro" id="IPR000515">
    <property type="entry name" value="MetI-like"/>
</dbReference>
<keyword evidence="2 7" id="KW-0813">Transport</keyword>
<evidence type="ECO:0000256" key="4">
    <source>
        <dbReference type="ARBA" id="ARBA00022692"/>
    </source>
</evidence>
<feature type="domain" description="ABC transmembrane type-1" evidence="8">
    <location>
        <begin position="98"/>
        <end position="298"/>
    </location>
</feature>
<evidence type="ECO:0000313" key="11">
    <source>
        <dbReference type="Proteomes" id="UP000216411"/>
    </source>
</evidence>
<dbReference type="EMBL" id="NOKA02000030">
    <property type="protein sequence ID" value="RDY30708.1"/>
    <property type="molecule type" value="Genomic_DNA"/>
</dbReference>
<organism evidence="9 12">
    <name type="scientific">Lachnotalea glycerini</name>
    <dbReference type="NCBI Taxonomy" id="1763509"/>
    <lineage>
        <taxon>Bacteria</taxon>
        <taxon>Bacillati</taxon>
        <taxon>Bacillota</taxon>
        <taxon>Clostridia</taxon>
        <taxon>Lachnospirales</taxon>
        <taxon>Lachnospiraceae</taxon>
        <taxon>Lachnotalea</taxon>
    </lineage>
</organism>
<reference evidence="10" key="3">
    <citation type="submission" date="2018-07" db="EMBL/GenBank/DDBJ databases">
        <authorList>
            <person name="Quirk P.G."/>
            <person name="Krulwich T.A."/>
        </authorList>
    </citation>
    <scope>NUCLEOTIDE SEQUENCE</scope>
    <source>
        <strain evidence="10">CCRI-19302</strain>
    </source>
</reference>
<sequence length="308" mass="34013">MFQFIFKRIVQLIPILFIVSIITFSLSSFSAGDAARVLAEREYIRPNTKEIELVRVKYGLDKPLPVQYCNWLKKVFKGDFGNSYKNNKPVLGEMIYYFPNTVKLSLGAIIIVICISIPVGIISALKPNSIFDYVGRFFSFFSASVPSFWVGLILLYVLGAKLKFISVLGGRNQGILIPAFTMAFGMCGANIRLMKASITEVLNKGYMQAAKAKGISCIRLYCKHGLKNAILPILTKTGIMFSGFLCGASIIESIFSISGIGKYALDAVITKDVPVIQGYVMLMAVIVVVINLAVDILYSLIDPRIKVQ</sequence>
<dbReference type="GO" id="GO:0055085">
    <property type="term" value="P:transmembrane transport"/>
    <property type="evidence" value="ECO:0007669"/>
    <property type="project" value="InterPro"/>
</dbReference>
<evidence type="ECO:0000256" key="7">
    <source>
        <dbReference type="RuleBase" id="RU363032"/>
    </source>
</evidence>
<evidence type="ECO:0000313" key="9">
    <source>
        <dbReference type="EMBL" id="PXV85721.1"/>
    </source>
</evidence>
<dbReference type="PANTHER" id="PTHR43163:SF6">
    <property type="entry name" value="DIPEPTIDE TRANSPORT SYSTEM PERMEASE PROTEIN DPPB-RELATED"/>
    <property type="match status" value="1"/>
</dbReference>
<dbReference type="Proteomes" id="UP000216411">
    <property type="component" value="Unassembled WGS sequence"/>
</dbReference>
<comment type="similarity">
    <text evidence="7">Belongs to the binding-protein-dependent transport system permease family.</text>
</comment>
<dbReference type="CDD" id="cd06261">
    <property type="entry name" value="TM_PBP2"/>
    <property type="match status" value="1"/>
</dbReference>
<dbReference type="InterPro" id="IPR035906">
    <property type="entry name" value="MetI-like_sf"/>
</dbReference>
<proteinExistence type="inferred from homology"/>
<keyword evidence="4 7" id="KW-0812">Transmembrane</keyword>
<dbReference type="EMBL" id="QICS01000015">
    <property type="protein sequence ID" value="PXV85721.1"/>
    <property type="molecule type" value="Genomic_DNA"/>
</dbReference>
<feature type="transmembrane region" description="Helical" evidence="7">
    <location>
        <begin position="280"/>
        <end position="301"/>
    </location>
</feature>
<evidence type="ECO:0000256" key="2">
    <source>
        <dbReference type="ARBA" id="ARBA00022448"/>
    </source>
</evidence>
<dbReference type="GO" id="GO:0005886">
    <property type="term" value="C:plasma membrane"/>
    <property type="evidence" value="ECO:0007669"/>
    <property type="project" value="UniProtKB-SubCell"/>
</dbReference>
<dbReference type="InterPro" id="IPR045621">
    <property type="entry name" value="BPD_transp_1_N"/>
</dbReference>
<evidence type="ECO:0000259" key="8">
    <source>
        <dbReference type="PROSITE" id="PS50928"/>
    </source>
</evidence>
<feature type="transmembrane region" description="Helical" evidence="7">
    <location>
        <begin position="137"/>
        <end position="159"/>
    </location>
</feature>
<evidence type="ECO:0000313" key="10">
    <source>
        <dbReference type="EMBL" id="RDY30708.1"/>
    </source>
</evidence>
<keyword evidence="5 7" id="KW-1133">Transmembrane helix</keyword>
<evidence type="ECO:0000256" key="5">
    <source>
        <dbReference type="ARBA" id="ARBA00022989"/>
    </source>
</evidence>
<feature type="transmembrane region" description="Helical" evidence="7">
    <location>
        <begin position="104"/>
        <end position="125"/>
    </location>
</feature>
<accession>A0A255ICG8</accession>
<dbReference type="PANTHER" id="PTHR43163">
    <property type="entry name" value="DIPEPTIDE TRANSPORT SYSTEM PERMEASE PROTEIN DPPB-RELATED"/>
    <property type="match status" value="1"/>
</dbReference>
<dbReference type="PROSITE" id="PS50928">
    <property type="entry name" value="ABC_TM1"/>
    <property type="match status" value="1"/>
</dbReference>
<evidence type="ECO:0000313" key="12">
    <source>
        <dbReference type="Proteomes" id="UP000247523"/>
    </source>
</evidence>
<feature type="transmembrane region" description="Helical" evidence="7">
    <location>
        <begin position="12"/>
        <end position="31"/>
    </location>
</feature>
<feature type="transmembrane region" description="Helical" evidence="7">
    <location>
        <begin position="239"/>
        <end position="260"/>
    </location>
</feature>
<protein>
    <submittedName>
        <fullName evidence="10">ABC transporter permease</fullName>
    </submittedName>
    <submittedName>
        <fullName evidence="9">Peptide/nickel transport system permease protein</fullName>
    </submittedName>
</protein>
<dbReference type="Gene3D" id="1.10.3720.10">
    <property type="entry name" value="MetI-like"/>
    <property type="match status" value="1"/>
</dbReference>
<dbReference type="OrthoDB" id="9806409at2"/>
<dbReference type="Pfam" id="PF00528">
    <property type="entry name" value="BPD_transp_1"/>
    <property type="match status" value="1"/>
</dbReference>
<dbReference type="SUPFAM" id="SSF161098">
    <property type="entry name" value="MetI-like"/>
    <property type="match status" value="1"/>
</dbReference>
<evidence type="ECO:0000256" key="6">
    <source>
        <dbReference type="ARBA" id="ARBA00023136"/>
    </source>
</evidence>
<feature type="transmembrane region" description="Helical" evidence="7">
    <location>
        <begin position="175"/>
        <end position="194"/>
    </location>
</feature>
<reference evidence="10 11" key="1">
    <citation type="journal article" date="2017" name="Genome Announc.">
        <title>Draft Genome Sequence of a Sporulating and Motile Strain of Lachnotalea glycerini Isolated from Water in Quebec City, Canada.</title>
        <authorList>
            <person name="Maheux A.F."/>
            <person name="Boudreau D.K."/>
            <person name="Berube E."/>
            <person name="Boissinot M."/>
            <person name="Raymond F."/>
            <person name="Brodeur S."/>
            <person name="Corbeil J."/>
            <person name="Isabel S."/>
            <person name="Omar R.F."/>
            <person name="Bergeron M.G."/>
        </authorList>
    </citation>
    <scope>NUCLEOTIDE SEQUENCE [LARGE SCALE GENOMIC DNA]</scope>
    <source>
        <strain evidence="10 11">CCRI-19302</strain>
    </source>
</reference>
<keyword evidence="6 7" id="KW-0472">Membrane</keyword>
<evidence type="ECO:0000256" key="3">
    <source>
        <dbReference type="ARBA" id="ARBA00022475"/>
    </source>
</evidence>
<dbReference type="AlphaFoldDB" id="A0A255ICG8"/>
<reference evidence="9 12" key="2">
    <citation type="submission" date="2018-05" db="EMBL/GenBank/DDBJ databases">
        <title>Genomic Encyclopedia of Type Strains, Phase IV (KMG-IV): sequencing the most valuable type-strain genomes for metagenomic binning, comparative biology and taxonomic classification.</title>
        <authorList>
            <person name="Goeker M."/>
        </authorList>
    </citation>
    <scope>NUCLEOTIDE SEQUENCE [LARGE SCALE GENOMIC DNA]</scope>
    <source>
        <strain evidence="9 12">DSM 28816</strain>
    </source>
</reference>